<feature type="transmembrane region" description="Helical" evidence="7">
    <location>
        <begin position="195"/>
        <end position="216"/>
    </location>
</feature>
<evidence type="ECO:0000256" key="3">
    <source>
        <dbReference type="ARBA" id="ARBA00022692"/>
    </source>
</evidence>
<sequence length="223" mass="22405">MSTEVGRKALAELVGTAFLVAAVVGSGIAAQRLSPRDPGLQLLENSLATGAVLVALILALQPVSASFNPVVTVVETILGDVPARTAALLVAAQLVGGMLGAVVANLMFGLDGVSIASHHRGGSGLLVGEVVATLGLVLVVFGTLRSTRPDAVAYAVGGYIAAAYWFTSSTSFANPAVTLARTLSDSFSGIAPGSVLPFVLMQLVGGALGALLVVLLHPPVEAR</sequence>
<evidence type="ECO:0000256" key="4">
    <source>
        <dbReference type="ARBA" id="ARBA00022989"/>
    </source>
</evidence>
<keyword evidence="4 7" id="KW-1133">Transmembrane helix</keyword>
<dbReference type="PANTHER" id="PTHR19139">
    <property type="entry name" value="AQUAPORIN TRANSPORTER"/>
    <property type="match status" value="1"/>
</dbReference>
<feature type="transmembrane region" description="Helical" evidence="7">
    <location>
        <begin position="122"/>
        <end position="144"/>
    </location>
</feature>
<dbReference type="InterPro" id="IPR034294">
    <property type="entry name" value="Aquaporin_transptr"/>
</dbReference>
<feature type="transmembrane region" description="Helical" evidence="7">
    <location>
        <begin position="151"/>
        <end position="167"/>
    </location>
</feature>
<dbReference type="SUPFAM" id="SSF81338">
    <property type="entry name" value="Aquaporin-like"/>
    <property type="match status" value="1"/>
</dbReference>
<organism evidence="8 9">
    <name type="scientific">Nocardioides ginsengisoli</name>
    <dbReference type="NCBI Taxonomy" id="363868"/>
    <lineage>
        <taxon>Bacteria</taxon>
        <taxon>Bacillati</taxon>
        <taxon>Actinomycetota</taxon>
        <taxon>Actinomycetes</taxon>
        <taxon>Propionibacteriales</taxon>
        <taxon>Nocardioidaceae</taxon>
        <taxon>Nocardioides</taxon>
    </lineage>
</organism>
<dbReference type="InterPro" id="IPR023271">
    <property type="entry name" value="Aquaporin-like"/>
</dbReference>
<keyword evidence="3 6" id="KW-0812">Transmembrane</keyword>
<dbReference type="InterPro" id="IPR000425">
    <property type="entry name" value="MIP"/>
</dbReference>
<keyword evidence="6" id="KW-0813">Transport</keyword>
<dbReference type="PANTHER" id="PTHR19139:SF199">
    <property type="entry name" value="MIP17260P"/>
    <property type="match status" value="1"/>
</dbReference>
<keyword evidence="5 7" id="KW-0472">Membrane</keyword>
<dbReference type="Proteomes" id="UP001597229">
    <property type="component" value="Unassembled WGS sequence"/>
</dbReference>
<accession>A0ABW3W5V3</accession>
<dbReference type="PRINTS" id="PR00783">
    <property type="entry name" value="MINTRINSICP"/>
</dbReference>
<comment type="similarity">
    <text evidence="2 6">Belongs to the MIP/aquaporin (TC 1.A.8) family.</text>
</comment>
<dbReference type="RefSeq" id="WP_367919115.1">
    <property type="nucleotide sequence ID" value="NZ_BAABAC010000018.1"/>
</dbReference>
<reference evidence="9" key="1">
    <citation type="journal article" date="2019" name="Int. J. Syst. Evol. Microbiol.">
        <title>The Global Catalogue of Microorganisms (GCM) 10K type strain sequencing project: providing services to taxonomists for standard genome sequencing and annotation.</title>
        <authorList>
            <consortium name="The Broad Institute Genomics Platform"/>
            <consortium name="The Broad Institute Genome Sequencing Center for Infectious Disease"/>
            <person name="Wu L."/>
            <person name="Ma J."/>
        </authorList>
    </citation>
    <scope>NUCLEOTIDE SEQUENCE [LARGE SCALE GENOMIC DNA]</scope>
    <source>
        <strain evidence="9">CCUG 52478</strain>
    </source>
</reference>
<dbReference type="Pfam" id="PF00230">
    <property type="entry name" value="MIP"/>
    <property type="match status" value="1"/>
</dbReference>
<comment type="subcellular location">
    <subcellularLocation>
        <location evidence="1">Membrane</location>
        <topology evidence="1">Multi-pass membrane protein</topology>
    </subcellularLocation>
</comment>
<dbReference type="Gene3D" id="1.20.1080.10">
    <property type="entry name" value="Glycerol uptake facilitator protein"/>
    <property type="match status" value="2"/>
</dbReference>
<feature type="transmembrane region" description="Helical" evidence="7">
    <location>
        <begin position="86"/>
        <end position="110"/>
    </location>
</feature>
<evidence type="ECO:0000256" key="6">
    <source>
        <dbReference type="RuleBase" id="RU000477"/>
    </source>
</evidence>
<name>A0ABW3W5V3_9ACTN</name>
<evidence type="ECO:0000313" key="8">
    <source>
        <dbReference type="EMBL" id="MFD1250414.1"/>
    </source>
</evidence>
<protein>
    <submittedName>
        <fullName evidence="8">Aquaporin</fullName>
    </submittedName>
</protein>
<evidence type="ECO:0000256" key="2">
    <source>
        <dbReference type="ARBA" id="ARBA00006175"/>
    </source>
</evidence>
<comment type="caution">
    <text evidence="8">The sequence shown here is derived from an EMBL/GenBank/DDBJ whole genome shotgun (WGS) entry which is preliminary data.</text>
</comment>
<evidence type="ECO:0000256" key="1">
    <source>
        <dbReference type="ARBA" id="ARBA00004141"/>
    </source>
</evidence>
<evidence type="ECO:0000256" key="5">
    <source>
        <dbReference type="ARBA" id="ARBA00023136"/>
    </source>
</evidence>
<evidence type="ECO:0000256" key="7">
    <source>
        <dbReference type="SAM" id="Phobius"/>
    </source>
</evidence>
<dbReference type="EMBL" id="JBHTLX010000024">
    <property type="protein sequence ID" value="MFD1250414.1"/>
    <property type="molecule type" value="Genomic_DNA"/>
</dbReference>
<keyword evidence="9" id="KW-1185">Reference proteome</keyword>
<feature type="transmembrane region" description="Helical" evidence="7">
    <location>
        <begin position="9"/>
        <end position="30"/>
    </location>
</feature>
<proteinExistence type="inferred from homology"/>
<gene>
    <name evidence="8" type="ORF">ACFQ3F_21660</name>
</gene>
<evidence type="ECO:0000313" key="9">
    <source>
        <dbReference type="Proteomes" id="UP001597229"/>
    </source>
</evidence>
<feature type="transmembrane region" description="Helical" evidence="7">
    <location>
        <begin position="50"/>
        <end position="74"/>
    </location>
</feature>